<reference evidence="2" key="2">
    <citation type="submission" date="2023-05" db="EMBL/GenBank/DDBJ databases">
        <authorList>
            <consortium name="Lawrence Berkeley National Laboratory"/>
            <person name="Steindorff A."/>
            <person name="Hensen N."/>
            <person name="Bonometti L."/>
            <person name="Westerberg I."/>
            <person name="Brannstrom I.O."/>
            <person name="Guillou S."/>
            <person name="Cros-Aarteil S."/>
            <person name="Calhoun S."/>
            <person name="Haridas S."/>
            <person name="Kuo A."/>
            <person name="Mondo S."/>
            <person name="Pangilinan J."/>
            <person name="Riley R."/>
            <person name="Labutti K."/>
            <person name="Andreopoulos B."/>
            <person name="Lipzen A."/>
            <person name="Chen C."/>
            <person name="Yanf M."/>
            <person name="Daum C."/>
            <person name="Ng V."/>
            <person name="Clum A."/>
            <person name="Ohm R."/>
            <person name="Martin F."/>
            <person name="Silar P."/>
            <person name="Natvig D."/>
            <person name="Lalanne C."/>
            <person name="Gautier V."/>
            <person name="Ament-Velasquez S.L."/>
            <person name="Kruys A."/>
            <person name="Hutchinson M.I."/>
            <person name="Powell A.J."/>
            <person name="Barry K."/>
            <person name="Miller A.N."/>
            <person name="Grigoriev I.V."/>
            <person name="Debuchy R."/>
            <person name="Gladieux P."/>
            <person name="Thoren M.H."/>
            <person name="Johannesson H."/>
        </authorList>
    </citation>
    <scope>NUCLEOTIDE SEQUENCE</scope>
    <source>
        <strain evidence="2">CBS 123565</strain>
    </source>
</reference>
<name>A0AAN6ZBP3_9PEZI</name>
<organism evidence="2 3">
    <name type="scientific">Trichocladium antarcticum</name>
    <dbReference type="NCBI Taxonomy" id="1450529"/>
    <lineage>
        <taxon>Eukaryota</taxon>
        <taxon>Fungi</taxon>
        <taxon>Dikarya</taxon>
        <taxon>Ascomycota</taxon>
        <taxon>Pezizomycotina</taxon>
        <taxon>Sordariomycetes</taxon>
        <taxon>Sordariomycetidae</taxon>
        <taxon>Sordariales</taxon>
        <taxon>Chaetomiaceae</taxon>
        <taxon>Trichocladium</taxon>
    </lineage>
</organism>
<sequence length="151" mass="16898">MGRETKRVVSMLPSSSFPLLQRPSGTQYRMDLLWKRGQREGVTESNGWTEARSRMIRGHNRREAPTDRLTRGRLGSSQHASGRLLDVLAQGPSTGLPTCSAEFQGLAANRCPSSFVHCPAFPRILASSSRRRRTLIPRAALSDWSEFETFP</sequence>
<feature type="compositionally biased region" description="Basic and acidic residues" evidence="1">
    <location>
        <begin position="61"/>
        <end position="70"/>
    </location>
</feature>
<comment type="caution">
    <text evidence="2">The sequence shown here is derived from an EMBL/GenBank/DDBJ whole genome shotgun (WGS) entry which is preliminary data.</text>
</comment>
<protein>
    <submittedName>
        <fullName evidence="2">Uncharacterized protein</fullName>
    </submittedName>
</protein>
<keyword evidence="3" id="KW-1185">Reference proteome</keyword>
<dbReference type="EMBL" id="MU853413">
    <property type="protein sequence ID" value="KAK4133160.1"/>
    <property type="molecule type" value="Genomic_DNA"/>
</dbReference>
<accession>A0AAN6ZBP3</accession>
<dbReference type="Proteomes" id="UP001304895">
    <property type="component" value="Unassembled WGS sequence"/>
</dbReference>
<gene>
    <name evidence="2" type="ORF">BT67DRAFT_443091</name>
</gene>
<evidence type="ECO:0000256" key="1">
    <source>
        <dbReference type="SAM" id="MobiDB-lite"/>
    </source>
</evidence>
<evidence type="ECO:0000313" key="3">
    <source>
        <dbReference type="Proteomes" id="UP001304895"/>
    </source>
</evidence>
<feature type="region of interest" description="Disordered" evidence="1">
    <location>
        <begin position="44"/>
        <end position="78"/>
    </location>
</feature>
<dbReference type="AlphaFoldDB" id="A0AAN6ZBP3"/>
<proteinExistence type="predicted"/>
<reference evidence="2" key="1">
    <citation type="journal article" date="2023" name="Mol. Phylogenet. Evol.">
        <title>Genome-scale phylogeny and comparative genomics of the fungal order Sordariales.</title>
        <authorList>
            <person name="Hensen N."/>
            <person name="Bonometti L."/>
            <person name="Westerberg I."/>
            <person name="Brannstrom I.O."/>
            <person name="Guillou S."/>
            <person name="Cros-Aarteil S."/>
            <person name="Calhoun S."/>
            <person name="Haridas S."/>
            <person name="Kuo A."/>
            <person name="Mondo S."/>
            <person name="Pangilinan J."/>
            <person name="Riley R."/>
            <person name="LaButti K."/>
            <person name="Andreopoulos B."/>
            <person name="Lipzen A."/>
            <person name="Chen C."/>
            <person name="Yan M."/>
            <person name="Daum C."/>
            <person name="Ng V."/>
            <person name="Clum A."/>
            <person name="Steindorff A."/>
            <person name="Ohm R.A."/>
            <person name="Martin F."/>
            <person name="Silar P."/>
            <person name="Natvig D.O."/>
            <person name="Lalanne C."/>
            <person name="Gautier V."/>
            <person name="Ament-Velasquez S.L."/>
            <person name="Kruys A."/>
            <person name="Hutchinson M.I."/>
            <person name="Powell A.J."/>
            <person name="Barry K."/>
            <person name="Miller A.N."/>
            <person name="Grigoriev I.V."/>
            <person name="Debuchy R."/>
            <person name="Gladieux P."/>
            <person name="Hiltunen Thoren M."/>
            <person name="Johannesson H."/>
        </authorList>
    </citation>
    <scope>NUCLEOTIDE SEQUENCE</scope>
    <source>
        <strain evidence="2">CBS 123565</strain>
    </source>
</reference>
<evidence type="ECO:0000313" key="2">
    <source>
        <dbReference type="EMBL" id="KAK4133160.1"/>
    </source>
</evidence>